<dbReference type="SUPFAM" id="SSF56436">
    <property type="entry name" value="C-type lectin-like"/>
    <property type="match status" value="1"/>
</dbReference>
<dbReference type="OrthoDB" id="8066719at2759"/>
<proteinExistence type="predicted"/>
<evidence type="ECO:0000256" key="6">
    <source>
        <dbReference type="ARBA" id="ARBA00023119"/>
    </source>
</evidence>
<dbReference type="Proteomes" id="UP000265140">
    <property type="component" value="Chromosome 16"/>
</dbReference>
<evidence type="ECO:0000259" key="9">
    <source>
        <dbReference type="PROSITE" id="PS50041"/>
    </source>
</evidence>
<dbReference type="STRING" id="8010.ENSELUP00000025593"/>
<comment type="subcellular location">
    <subcellularLocation>
        <location evidence="1">Secreted</location>
    </subcellularLocation>
</comment>
<evidence type="ECO:0000256" key="1">
    <source>
        <dbReference type="ARBA" id="ARBA00004613"/>
    </source>
</evidence>
<accession>A0A3P8ZAX5</accession>
<evidence type="ECO:0000313" key="10">
    <source>
        <dbReference type="Ensembl" id="ENSELUP00000025593.1"/>
    </source>
</evidence>
<dbReference type="Bgee" id="ENSELUG00000024237">
    <property type="expression patterns" value="Expressed in liver and 5 other cell types or tissues"/>
</dbReference>
<dbReference type="PROSITE" id="PS50041">
    <property type="entry name" value="C_TYPE_LECTIN_2"/>
    <property type="match status" value="1"/>
</dbReference>
<name>A0A3P8ZAX5_ESOLU</name>
<organism evidence="10 11">
    <name type="scientific">Esox lucius</name>
    <name type="common">Northern pike</name>
    <dbReference type="NCBI Taxonomy" id="8010"/>
    <lineage>
        <taxon>Eukaryota</taxon>
        <taxon>Metazoa</taxon>
        <taxon>Chordata</taxon>
        <taxon>Craniata</taxon>
        <taxon>Vertebrata</taxon>
        <taxon>Euteleostomi</taxon>
        <taxon>Actinopterygii</taxon>
        <taxon>Neopterygii</taxon>
        <taxon>Teleostei</taxon>
        <taxon>Protacanthopterygii</taxon>
        <taxon>Esociformes</taxon>
        <taxon>Esocidae</taxon>
        <taxon>Esox</taxon>
    </lineage>
</organism>
<dbReference type="AlphaFoldDB" id="A0A3P8ZAX5"/>
<dbReference type="KEGG" id="els:105016523"/>
<dbReference type="RefSeq" id="XP_010878721.1">
    <property type="nucleotide sequence ID" value="XM_010880419.3"/>
</dbReference>
<dbReference type="InterPro" id="IPR008160">
    <property type="entry name" value="Collagen"/>
</dbReference>
<dbReference type="OMA" id="FICEFLK"/>
<dbReference type="GO" id="GO:0008083">
    <property type="term" value="F:growth factor activity"/>
    <property type="evidence" value="ECO:0007669"/>
    <property type="project" value="TreeGrafter"/>
</dbReference>
<keyword evidence="5" id="KW-0106">Calcium</keyword>
<evidence type="ECO:0000256" key="7">
    <source>
        <dbReference type="SAM" id="MobiDB-lite"/>
    </source>
</evidence>
<dbReference type="PANTHER" id="PTHR22799:SF1">
    <property type="entry name" value="C-TYPE LECTIN DOMAIN FAMILY 11 MEMBER A"/>
    <property type="match status" value="1"/>
</dbReference>
<dbReference type="GO" id="GO:0005615">
    <property type="term" value="C:extracellular space"/>
    <property type="evidence" value="ECO:0007669"/>
    <property type="project" value="TreeGrafter"/>
</dbReference>
<dbReference type="Pfam" id="PF01391">
    <property type="entry name" value="Collagen"/>
    <property type="match status" value="1"/>
</dbReference>
<evidence type="ECO:0000256" key="3">
    <source>
        <dbReference type="ARBA" id="ARBA00022729"/>
    </source>
</evidence>
<keyword evidence="11" id="KW-1185">Reference proteome</keyword>
<dbReference type="Pfam" id="PF00059">
    <property type="entry name" value="Lectin_C"/>
    <property type="match status" value="1"/>
</dbReference>
<dbReference type="GeneID" id="105016523"/>
<dbReference type="InterPro" id="IPR016187">
    <property type="entry name" value="CTDL_fold"/>
</dbReference>
<reference evidence="10" key="2">
    <citation type="submission" date="2020-02" db="EMBL/GenBank/DDBJ databases">
        <title>Esox lucius (northern pike) genome, fEsoLuc1, primary haplotype.</title>
        <authorList>
            <person name="Myers G."/>
            <person name="Karagic N."/>
            <person name="Meyer A."/>
            <person name="Pippel M."/>
            <person name="Reichard M."/>
            <person name="Winkler S."/>
            <person name="Tracey A."/>
            <person name="Sims Y."/>
            <person name="Howe K."/>
            <person name="Rhie A."/>
            <person name="Formenti G."/>
            <person name="Durbin R."/>
            <person name="Fedrigo O."/>
            <person name="Jarvis E.D."/>
        </authorList>
    </citation>
    <scope>NUCLEOTIDE SEQUENCE [LARGE SCALE GENOMIC DNA]</scope>
</reference>
<feature type="chain" id="PRO_5018036915" description="C-type lectin domain-containing protein" evidence="8">
    <location>
        <begin position="26"/>
        <end position="273"/>
    </location>
</feature>
<dbReference type="PANTHER" id="PTHR22799">
    <property type="entry name" value="TETRANECTIN-RELATED"/>
    <property type="match status" value="1"/>
</dbReference>
<reference evidence="10" key="3">
    <citation type="submission" date="2025-08" db="UniProtKB">
        <authorList>
            <consortium name="Ensembl"/>
        </authorList>
    </citation>
    <scope>IDENTIFICATION</scope>
</reference>
<dbReference type="InterPro" id="IPR016186">
    <property type="entry name" value="C-type_lectin-like/link_sf"/>
</dbReference>
<dbReference type="SMART" id="SM00034">
    <property type="entry name" value="CLECT"/>
    <property type="match status" value="1"/>
</dbReference>
<dbReference type="GO" id="GO:0001503">
    <property type="term" value="P:ossification"/>
    <property type="evidence" value="ECO:0007669"/>
    <property type="project" value="TreeGrafter"/>
</dbReference>
<dbReference type="CTD" id="10584"/>
<dbReference type="GeneTree" id="ENSGT00940000159374"/>
<evidence type="ECO:0000256" key="5">
    <source>
        <dbReference type="ARBA" id="ARBA00022837"/>
    </source>
</evidence>
<dbReference type="InParanoid" id="A0A3P8ZAX5"/>
<keyword evidence="6" id="KW-0176">Collagen</keyword>
<evidence type="ECO:0000256" key="8">
    <source>
        <dbReference type="SAM" id="SignalP"/>
    </source>
</evidence>
<protein>
    <recommendedName>
        <fullName evidence="9">C-type lectin domain-containing protein</fullName>
    </recommendedName>
</protein>
<keyword evidence="4" id="KW-0430">Lectin</keyword>
<evidence type="ECO:0000313" key="11">
    <source>
        <dbReference type="Proteomes" id="UP000265140"/>
    </source>
</evidence>
<evidence type="ECO:0000256" key="4">
    <source>
        <dbReference type="ARBA" id="ARBA00022734"/>
    </source>
</evidence>
<gene>
    <name evidence="10" type="primary">COLEC10</name>
</gene>
<reference evidence="10" key="4">
    <citation type="submission" date="2025-09" db="UniProtKB">
        <authorList>
            <consortium name="Ensembl"/>
        </authorList>
    </citation>
    <scope>IDENTIFICATION</scope>
</reference>
<keyword evidence="2" id="KW-0964">Secreted</keyword>
<feature type="compositionally biased region" description="Basic and acidic residues" evidence="7">
    <location>
        <begin position="40"/>
        <end position="52"/>
    </location>
</feature>
<dbReference type="InterPro" id="IPR051663">
    <property type="entry name" value="CLec_Tetranectin-domain"/>
</dbReference>
<dbReference type="GO" id="GO:0005581">
    <property type="term" value="C:collagen trimer"/>
    <property type="evidence" value="ECO:0007669"/>
    <property type="project" value="UniProtKB-KW"/>
</dbReference>
<evidence type="ECO:0000256" key="2">
    <source>
        <dbReference type="ARBA" id="ARBA00022525"/>
    </source>
</evidence>
<feature type="region of interest" description="Disordered" evidence="7">
    <location>
        <begin position="32"/>
        <end position="98"/>
    </location>
</feature>
<keyword evidence="3 8" id="KW-0732">Signal</keyword>
<sequence>MDYQNLSRRLLLLFVLSTISNSLDAVDVCSNTILPGSKGDPGERGDEGDQGRQGKTGPPGLIGLTGELGSKGDVGRTGKTGPAGEKGDQGAAGLAGPSGLKGKTGTTCDCGRYRKLVGQLDNTVSKLKNAVKFVKNVILGIKETEERLYLIVKEARRYREALANCKLRGGSLAMPKTADTNTLIRDYVAQSALTRVFIGVQRGEKEGGAVYADHTPVRNYTGWGLGEPPGASTNTSCVEMAGTGVWNQVECDVPLYYVCEFKRTRRGGLPSVL</sequence>
<dbReference type="Ensembl" id="ENSELUT00000043630.3">
    <property type="protein sequence ID" value="ENSELUP00000025593.1"/>
    <property type="gene ID" value="ENSELUG00000024237.3"/>
</dbReference>
<reference evidence="11" key="1">
    <citation type="journal article" date="2014" name="PLoS ONE">
        <title>The genome and linkage map of the northern pike (Esox lucius): conserved synteny revealed between the salmonid sister group and the Neoteleostei.</title>
        <authorList>
            <person name="Rondeau E.B."/>
            <person name="Minkley D.R."/>
            <person name="Leong J.S."/>
            <person name="Messmer A.M."/>
            <person name="Jantzen J.R."/>
            <person name="von Schalburg K.R."/>
            <person name="Lemon C."/>
            <person name="Bird N.H."/>
            <person name="Koop B.F."/>
        </authorList>
    </citation>
    <scope>NUCLEOTIDE SEQUENCE</scope>
</reference>
<dbReference type="GO" id="GO:0030246">
    <property type="term" value="F:carbohydrate binding"/>
    <property type="evidence" value="ECO:0007669"/>
    <property type="project" value="UniProtKB-KW"/>
</dbReference>
<dbReference type="Gene3D" id="3.10.100.10">
    <property type="entry name" value="Mannose-Binding Protein A, subunit A"/>
    <property type="match status" value="1"/>
</dbReference>
<dbReference type="InterPro" id="IPR001304">
    <property type="entry name" value="C-type_lectin-like"/>
</dbReference>
<feature type="domain" description="C-type lectin" evidence="9">
    <location>
        <begin position="144"/>
        <end position="260"/>
    </location>
</feature>
<feature type="signal peptide" evidence="8">
    <location>
        <begin position="1"/>
        <end position="25"/>
    </location>
</feature>